<comment type="caution">
    <text evidence="1">The sequence shown here is derived from an EMBL/GenBank/DDBJ whole genome shotgun (WGS) entry which is preliminary data.</text>
</comment>
<dbReference type="Proteomes" id="UP000093343">
    <property type="component" value="Unassembled WGS sequence"/>
</dbReference>
<dbReference type="EMBL" id="LVEN01000013">
    <property type="protein sequence ID" value="OCB75539.1"/>
    <property type="molecule type" value="Genomic_DNA"/>
</dbReference>
<evidence type="ECO:0000313" key="1">
    <source>
        <dbReference type="EMBL" id="OCB75539.1"/>
    </source>
</evidence>
<reference evidence="2" key="1">
    <citation type="submission" date="2016-03" db="EMBL/GenBank/DDBJ databases">
        <title>Draft genome sequence of Paenibacillus glacialis DSM 22343.</title>
        <authorList>
            <person name="Shin S.-K."/>
            <person name="Yi H."/>
        </authorList>
    </citation>
    <scope>NUCLEOTIDE SEQUENCE [LARGE SCALE GENOMIC DNA]</scope>
    <source>
        <strain evidence="2">CCUG 60099</strain>
    </source>
</reference>
<name>A0ABX2XPM9_9FLAO</name>
<keyword evidence="2" id="KW-1185">Reference proteome</keyword>
<evidence type="ECO:0000313" key="2">
    <source>
        <dbReference type="Proteomes" id="UP000093343"/>
    </source>
</evidence>
<proteinExistence type="predicted"/>
<dbReference type="RefSeq" id="WP_065449145.1">
    <property type="nucleotide sequence ID" value="NZ_LVEN01000013.1"/>
</dbReference>
<sequence length="180" mass="21027">MHGKTISETIAILEKNSINIKIKKIEGYVVKRDIIIDEMMHFYRMSRPLKTKCMRSGLHYRFFAYPNGSICCIFTKFPEKDMYKLPQGANVKDYIIVTIFESPEDFMASPLAFFYRDKKVGTEYVSSWDEFGYYTTNSYNYNRIPLVAATNKLVRNKEIKRNPPQPPVQETNGLFLTLFG</sequence>
<organism evidence="1 2">
    <name type="scientific">Flavobacterium piscis</name>
    <dbReference type="NCBI Taxonomy" id="1114874"/>
    <lineage>
        <taxon>Bacteria</taxon>
        <taxon>Pseudomonadati</taxon>
        <taxon>Bacteroidota</taxon>
        <taxon>Flavobacteriia</taxon>
        <taxon>Flavobacteriales</taxon>
        <taxon>Flavobacteriaceae</taxon>
        <taxon>Flavobacterium</taxon>
    </lineage>
</organism>
<gene>
    <name evidence="1" type="ORF">FLP_08720</name>
</gene>
<protein>
    <submittedName>
        <fullName evidence="1">Uncharacterized protein</fullName>
    </submittedName>
</protein>
<accession>A0ABX2XPM9</accession>